<gene>
    <name evidence="3" type="ORF">DLAC_09975</name>
</gene>
<evidence type="ECO:0000256" key="1">
    <source>
        <dbReference type="SAM" id="Phobius"/>
    </source>
</evidence>
<evidence type="ECO:0008006" key="5">
    <source>
        <dbReference type="Google" id="ProtNLM"/>
    </source>
</evidence>
<dbReference type="OrthoDB" id="377549at2759"/>
<evidence type="ECO:0000313" key="3">
    <source>
        <dbReference type="EMBL" id="KYQ89316.1"/>
    </source>
</evidence>
<comment type="caution">
    <text evidence="3">The sequence shown here is derived from an EMBL/GenBank/DDBJ whole genome shotgun (WGS) entry which is preliminary data.</text>
</comment>
<protein>
    <recommendedName>
        <fullName evidence="5">Transmembrane protein</fullName>
    </recommendedName>
</protein>
<keyword evidence="1" id="KW-0812">Transmembrane</keyword>
<dbReference type="InterPro" id="IPR040346">
    <property type="entry name" value="GEX1/Brambleberry"/>
</dbReference>
<name>A0A151Z5T2_TIELA</name>
<feature type="signal peptide" evidence="2">
    <location>
        <begin position="1"/>
        <end position="20"/>
    </location>
</feature>
<keyword evidence="1" id="KW-0472">Membrane</keyword>
<dbReference type="Proteomes" id="UP000076078">
    <property type="component" value="Unassembled WGS sequence"/>
</dbReference>
<dbReference type="InParanoid" id="A0A151Z5T2"/>
<sequence length="482" mass="56122">MKLILAYFIIIIIIFGSGEANVQFEIDIKSNERLIKGRELYDSIKANSRTSRCWEESMDILSGGCKGMDDVSRSRLAVKLANCHLSKSGLPTYTCTFDMSIPECTSKMDHLSFTTYTNFYISTENICYYLQSEIFQQKTEDTINHLSQSNFEALSTMSLLNNKAQYISNTIDQTYQDQQKLVNLQQSMKINMDDAYDKMGKIQDSSQSIFHSMRESNQKQQDIIESQEKLFQEQQKSSRSSLELMNDIKQSADQLSFNSIQALTQQNQLISLQSEALDGISAIGQFIDQSTSKFKQLITYQEKIFDTHTTIFDILTHLSRLQNLILNEVFDFKSIFYYLFCFFIIYFLTSNRKTNSSRIPLYMGLIIDIVLERLILQDGQYQLIIGLKDFLQLNGDFENSFNLIRVIRKLFLIYSVIVYILSFIFYKDYDKLNHQILLEIKSQNNLLLQQFQQLSDRNTKKSSIQQNQNESFIEIENDLKTE</sequence>
<dbReference type="EMBL" id="LODT01000041">
    <property type="protein sequence ID" value="KYQ89316.1"/>
    <property type="molecule type" value="Genomic_DNA"/>
</dbReference>
<reference evidence="3 4" key="1">
    <citation type="submission" date="2015-12" db="EMBL/GenBank/DDBJ databases">
        <title>Dictyostelia acquired genes for synthesis and detection of signals that induce cell-type specialization by lateral gene transfer from prokaryotes.</title>
        <authorList>
            <person name="Gloeckner G."/>
            <person name="Schaap P."/>
        </authorList>
    </citation>
    <scope>NUCLEOTIDE SEQUENCE [LARGE SCALE GENOMIC DNA]</scope>
    <source>
        <strain evidence="3 4">TK</strain>
    </source>
</reference>
<dbReference type="OMA" id="CFALENY"/>
<proteinExistence type="predicted"/>
<dbReference type="STRING" id="361077.A0A151Z5T2"/>
<evidence type="ECO:0000313" key="4">
    <source>
        <dbReference type="Proteomes" id="UP000076078"/>
    </source>
</evidence>
<dbReference type="PANTHER" id="PTHR33538:SF2">
    <property type="entry name" value="PROTEIN GAMETE EXPRESSED 1"/>
    <property type="match status" value="1"/>
</dbReference>
<feature type="transmembrane region" description="Helical" evidence="1">
    <location>
        <begin position="329"/>
        <end position="347"/>
    </location>
</feature>
<feature type="transmembrane region" description="Helical" evidence="1">
    <location>
        <begin position="406"/>
        <end position="426"/>
    </location>
</feature>
<keyword evidence="4" id="KW-1185">Reference proteome</keyword>
<keyword evidence="1" id="KW-1133">Transmembrane helix</keyword>
<keyword evidence="2" id="KW-0732">Signal</keyword>
<accession>A0A151Z5T2</accession>
<organism evidence="3 4">
    <name type="scientific">Tieghemostelium lacteum</name>
    <name type="common">Slime mold</name>
    <name type="synonym">Dictyostelium lacteum</name>
    <dbReference type="NCBI Taxonomy" id="361077"/>
    <lineage>
        <taxon>Eukaryota</taxon>
        <taxon>Amoebozoa</taxon>
        <taxon>Evosea</taxon>
        <taxon>Eumycetozoa</taxon>
        <taxon>Dictyostelia</taxon>
        <taxon>Dictyosteliales</taxon>
        <taxon>Raperosteliaceae</taxon>
        <taxon>Tieghemostelium</taxon>
    </lineage>
</organism>
<dbReference type="PANTHER" id="PTHR33538">
    <property type="entry name" value="PROTEIN GAMETE EXPRESSED 1"/>
    <property type="match status" value="1"/>
</dbReference>
<feature type="chain" id="PRO_5007592865" description="Transmembrane protein" evidence="2">
    <location>
        <begin position="21"/>
        <end position="482"/>
    </location>
</feature>
<evidence type="ECO:0000256" key="2">
    <source>
        <dbReference type="SAM" id="SignalP"/>
    </source>
</evidence>
<dbReference type="AlphaFoldDB" id="A0A151Z5T2"/>
<feature type="transmembrane region" description="Helical" evidence="1">
    <location>
        <begin position="359"/>
        <end position="376"/>
    </location>
</feature>